<evidence type="ECO:0000256" key="11">
    <source>
        <dbReference type="ARBA" id="ARBA00023136"/>
    </source>
</evidence>
<dbReference type="InterPro" id="IPR001660">
    <property type="entry name" value="SAM"/>
</dbReference>
<dbReference type="PROSITE" id="PS50105">
    <property type="entry name" value="SAM_DOMAIN"/>
    <property type="match status" value="1"/>
</dbReference>
<keyword evidence="7" id="KW-0106">Calcium</keyword>
<dbReference type="Gene3D" id="1.10.150.50">
    <property type="entry name" value="Transcription Factor, Ets-1"/>
    <property type="match status" value="1"/>
</dbReference>
<dbReference type="Gene3D" id="1.10.238.180">
    <property type="match status" value="1"/>
</dbReference>
<dbReference type="InterPro" id="IPR032393">
    <property type="entry name" value="SOAR_STIM1/2"/>
</dbReference>
<evidence type="ECO:0000256" key="5">
    <source>
        <dbReference type="ARBA" id="ARBA00022723"/>
    </source>
</evidence>
<dbReference type="PANTHER" id="PTHR15136">
    <property type="entry name" value="STROMAL INTERACTION MOLECULE HOMOLOG"/>
    <property type="match status" value="1"/>
</dbReference>
<dbReference type="RefSeq" id="XP_014483844.1">
    <property type="nucleotide sequence ID" value="XM_014628358.1"/>
</dbReference>
<evidence type="ECO:0000256" key="8">
    <source>
        <dbReference type="ARBA" id="ARBA00022989"/>
    </source>
</evidence>
<accession>A0A6P3Y0W0</accession>
<dbReference type="InterPro" id="IPR057835">
    <property type="entry name" value="EF-hand_STIM1/2"/>
</dbReference>
<dbReference type="Gene3D" id="1.10.287.3550">
    <property type="match status" value="1"/>
</dbReference>
<evidence type="ECO:0000256" key="14">
    <source>
        <dbReference type="SAM" id="Coils"/>
    </source>
</evidence>
<dbReference type="AlphaFoldDB" id="A0A6P3Y0W0"/>
<evidence type="ECO:0000256" key="3">
    <source>
        <dbReference type="ARBA" id="ARBA00022568"/>
    </source>
</evidence>
<feature type="coiled-coil region" evidence="14">
    <location>
        <begin position="374"/>
        <end position="437"/>
    </location>
</feature>
<organism evidence="18 19">
    <name type="scientific">Dinoponera quadriceps</name>
    <name type="common">South American ant</name>
    <dbReference type="NCBI Taxonomy" id="609295"/>
    <lineage>
        <taxon>Eukaryota</taxon>
        <taxon>Metazoa</taxon>
        <taxon>Ecdysozoa</taxon>
        <taxon>Arthropoda</taxon>
        <taxon>Hexapoda</taxon>
        <taxon>Insecta</taxon>
        <taxon>Pterygota</taxon>
        <taxon>Neoptera</taxon>
        <taxon>Endopterygota</taxon>
        <taxon>Hymenoptera</taxon>
        <taxon>Apocrita</taxon>
        <taxon>Aculeata</taxon>
        <taxon>Formicoidea</taxon>
        <taxon>Formicidae</taxon>
        <taxon>Ponerinae</taxon>
        <taxon>Ponerini</taxon>
        <taxon>Dinoponera</taxon>
    </lineage>
</organism>
<evidence type="ECO:0000256" key="2">
    <source>
        <dbReference type="ARBA" id="ARBA00022553"/>
    </source>
</evidence>
<evidence type="ECO:0000256" key="9">
    <source>
        <dbReference type="ARBA" id="ARBA00023054"/>
    </source>
</evidence>
<sequence>MRTSVNVDTLILLGIHLFYWPIDTVSASGGALDSTPTFQTAGASSTSHSKITAFSATLTDGLAQAVAHESTTDTCNDDLACITMASHDRLGLEAIKSLHSQLDDDANGNVDLSESDDFLREELQYEAGYERRQRAFHHNDDMHISVRELWEAWLRSEVHNWTIEQTSEWLTSNVELPQYVPTFIQHRVTGATLPRLAVNNMQYLSNVLGIKDPIHKQKIALKAMDVVLFGPPKDAGHSVKDLVLVTLLFGALIGCWYAYQQKKNSQKHLHRMMKDMESLHKAELALEDLQKELERARMEQESTATEKQNLEKRLQDESLGLHTSYSDLEVSQLKAEIEMLKLELQRAEGELEDRCWSPPAGLQHWLQLTHEIENKAYTKKKIAAEKQLQQAREACEKLRKKRSSLVGAFVSTHGKSIDEVDKSIVEARTALNEVTAELQERVYRWKQIELLCGFNIINNNGLSYLETVLYRGTPNGRGLGFRGRLSSQDDLDDEASSVYTPSTVGVAGTLDNSGWKESSMPPDSSSSEADRDTQPEAVHFVLGDGPDESGGVSGKIVMCKEKTGSIVRSYSQDTNMLLNEDKATSFLPKTSYSENSLDVSDRPGGYRLATTKNAKKLLRELPTVMSVDDETLSTDSNSTADNDELKRKRRKLHFPAFRKNKTKVT</sequence>
<evidence type="ECO:0000256" key="1">
    <source>
        <dbReference type="ARBA" id="ARBA00022448"/>
    </source>
</evidence>
<keyword evidence="8" id="KW-1133">Transmembrane helix</keyword>
<dbReference type="GO" id="GO:0002115">
    <property type="term" value="P:store-operated calcium entry"/>
    <property type="evidence" value="ECO:0007669"/>
    <property type="project" value="TreeGrafter"/>
</dbReference>
<evidence type="ECO:0000259" key="17">
    <source>
        <dbReference type="PROSITE" id="PS50105"/>
    </source>
</evidence>
<comment type="subcellular location">
    <subcellularLocation>
        <location evidence="13">Endomembrane system</location>
        <topology evidence="13">Single-pass type I membrane protein</topology>
    </subcellularLocation>
</comment>
<dbReference type="GO" id="GO:0006874">
    <property type="term" value="P:intracellular calcium ion homeostasis"/>
    <property type="evidence" value="ECO:0007669"/>
    <property type="project" value="TreeGrafter"/>
</dbReference>
<dbReference type="GO" id="GO:0005246">
    <property type="term" value="F:calcium channel regulator activity"/>
    <property type="evidence" value="ECO:0007669"/>
    <property type="project" value="InterPro"/>
</dbReference>
<evidence type="ECO:0000256" key="12">
    <source>
        <dbReference type="ARBA" id="ARBA00023180"/>
    </source>
</evidence>
<evidence type="ECO:0000256" key="4">
    <source>
        <dbReference type="ARBA" id="ARBA00022692"/>
    </source>
</evidence>
<feature type="region of interest" description="Disordered" evidence="15">
    <location>
        <begin position="626"/>
        <end position="665"/>
    </location>
</feature>
<feature type="chain" id="PRO_5028114752" evidence="16">
    <location>
        <begin position="28"/>
        <end position="665"/>
    </location>
</feature>
<feature type="coiled-coil region" evidence="14">
    <location>
        <begin position="272"/>
        <end position="350"/>
    </location>
</feature>
<evidence type="ECO:0000256" key="15">
    <source>
        <dbReference type="SAM" id="MobiDB-lite"/>
    </source>
</evidence>
<dbReference type="GO" id="GO:0005886">
    <property type="term" value="C:plasma membrane"/>
    <property type="evidence" value="ECO:0007669"/>
    <property type="project" value="TreeGrafter"/>
</dbReference>
<reference evidence="19" key="1">
    <citation type="submission" date="2025-08" db="UniProtKB">
        <authorList>
            <consortium name="RefSeq"/>
        </authorList>
    </citation>
    <scope>IDENTIFICATION</scope>
</reference>
<keyword evidence="2" id="KW-0597">Phosphoprotein</keyword>
<evidence type="ECO:0000256" key="6">
    <source>
        <dbReference type="ARBA" id="ARBA00022729"/>
    </source>
</evidence>
<dbReference type="GO" id="GO:0051049">
    <property type="term" value="P:regulation of transport"/>
    <property type="evidence" value="ECO:0007669"/>
    <property type="project" value="UniProtKB-ARBA"/>
</dbReference>
<dbReference type="Pfam" id="PF16533">
    <property type="entry name" value="SOAR"/>
    <property type="match status" value="1"/>
</dbReference>
<keyword evidence="5" id="KW-0479">Metal-binding</keyword>
<evidence type="ECO:0000256" key="7">
    <source>
        <dbReference type="ARBA" id="ARBA00022837"/>
    </source>
</evidence>
<dbReference type="FunFam" id="1.10.287.3550:FF:000002">
    <property type="entry name" value="Stromal interaction molecule homolog"/>
    <property type="match status" value="1"/>
</dbReference>
<evidence type="ECO:0000313" key="19">
    <source>
        <dbReference type="RefSeq" id="XP_014483844.1"/>
    </source>
</evidence>
<keyword evidence="18" id="KW-1185">Reference proteome</keyword>
<evidence type="ECO:0000256" key="13">
    <source>
        <dbReference type="ARBA" id="ARBA00046288"/>
    </source>
</evidence>
<feature type="compositionally biased region" description="Basic residues" evidence="15">
    <location>
        <begin position="647"/>
        <end position="665"/>
    </location>
</feature>
<dbReference type="InterPro" id="IPR037608">
    <property type="entry name" value="STIM1/2"/>
</dbReference>
<dbReference type="Proteomes" id="UP000515204">
    <property type="component" value="Unplaced"/>
</dbReference>
<keyword evidence="6 16" id="KW-0732">Signal</keyword>
<keyword evidence="9 14" id="KW-0175">Coiled coil</keyword>
<evidence type="ECO:0000256" key="16">
    <source>
        <dbReference type="SAM" id="SignalP"/>
    </source>
</evidence>
<gene>
    <name evidence="19" type="primary">LOC106749179</name>
</gene>
<proteinExistence type="predicted"/>
<feature type="domain" description="SAM" evidence="17">
    <location>
        <begin position="161"/>
        <end position="219"/>
    </location>
</feature>
<dbReference type="InterPro" id="IPR013761">
    <property type="entry name" value="SAM/pointed_sf"/>
</dbReference>
<dbReference type="PANTHER" id="PTHR15136:SF5">
    <property type="entry name" value="STROMAL INTERACTION MOLECULE HOMOLOG"/>
    <property type="match status" value="1"/>
</dbReference>
<dbReference type="CTD" id="32556"/>
<keyword evidence="1" id="KW-0813">Transport</keyword>
<protein>
    <submittedName>
        <fullName evidence="19">Stromal interaction molecule homolog</fullName>
    </submittedName>
</protein>
<keyword evidence="12" id="KW-0325">Glycoprotein</keyword>
<dbReference type="CDD" id="cd11722">
    <property type="entry name" value="SOAR"/>
    <property type="match status" value="1"/>
</dbReference>
<dbReference type="SMART" id="SM00454">
    <property type="entry name" value="SAM"/>
    <property type="match status" value="1"/>
</dbReference>
<feature type="signal peptide" evidence="16">
    <location>
        <begin position="1"/>
        <end position="27"/>
    </location>
</feature>
<keyword evidence="4" id="KW-0812">Transmembrane</keyword>
<dbReference type="FunFam" id="1.20.5.340:FF:000033">
    <property type="entry name" value="Stromal interaction molecule"/>
    <property type="match status" value="1"/>
</dbReference>
<dbReference type="GO" id="GO:0005783">
    <property type="term" value="C:endoplasmic reticulum"/>
    <property type="evidence" value="ECO:0007669"/>
    <property type="project" value="TreeGrafter"/>
</dbReference>
<feature type="region of interest" description="Disordered" evidence="15">
    <location>
        <begin position="492"/>
        <end position="533"/>
    </location>
</feature>
<evidence type="ECO:0000256" key="10">
    <source>
        <dbReference type="ARBA" id="ARBA00023065"/>
    </source>
</evidence>
<dbReference type="FunFam" id="1.10.238.180:FF:000001">
    <property type="entry name" value="Stromal interaction molecule 1"/>
    <property type="match status" value="1"/>
</dbReference>
<dbReference type="KEGG" id="dqu:106749179"/>
<dbReference type="GO" id="GO:0005509">
    <property type="term" value="F:calcium ion binding"/>
    <property type="evidence" value="ECO:0007669"/>
    <property type="project" value="TreeGrafter"/>
</dbReference>
<dbReference type="GeneID" id="106749179"/>
<keyword evidence="10" id="KW-0406">Ion transport</keyword>
<dbReference type="OrthoDB" id="9986177at2759"/>
<dbReference type="CDD" id="cd09504">
    <property type="entry name" value="SAM_STIM-1_2-like"/>
    <property type="match status" value="1"/>
</dbReference>
<keyword evidence="11" id="KW-0472">Membrane</keyword>
<dbReference type="Pfam" id="PF07647">
    <property type="entry name" value="SAM_2"/>
    <property type="match status" value="1"/>
</dbReference>
<dbReference type="Gene3D" id="1.20.5.340">
    <property type="match status" value="1"/>
</dbReference>
<keyword evidence="3" id="KW-0109">Calcium transport</keyword>
<dbReference type="FunFam" id="1.10.150.50:FF:000009">
    <property type="entry name" value="Stromal interaction molecule 1"/>
    <property type="match status" value="1"/>
</dbReference>
<dbReference type="Pfam" id="PF25578">
    <property type="entry name" value="EF-hand_STIM1"/>
    <property type="match status" value="1"/>
</dbReference>
<feature type="compositionally biased region" description="Low complexity" evidence="15">
    <location>
        <begin position="518"/>
        <end position="527"/>
    </location>
</feature>
<evidence type="ECO:0000313" key="18">
    <source>
        <dbReference type="Proteomes" id="UP000515204"/>
    </source>
</evidence>
<dbReference type="SUPFAM" id="SSF47769">
    <property type="entry name" value="SAM/Pointed domain"/>
    <property type="match status" value="1"/>
</dbReference>
<name>A0A6P3Y0W0_DINQU</name>